<evidence type="ECO:0000313" key="4">
    <source>
        <dbReference type="Proteomes" id="UP000199092"/>
    </source>
</evidence>
<dbReference type="Pfam" id="PF00722">
    <property type="entry name" value="Glyco_hydro_16"/>
    <property type="match status" value="1"/>
</dbReference>
<dbReference type="Proteomes" id="UP000199092">
    <property type="component" value="Chromosome I"/>
</dbReference>
<dbReference type="CDD" id="cd00413">
    <property type="entry name" value="Glyco_hydrolase_16"/>
    <property type="match status" value="1"/>
</dbReference>
<feature type="chain" id="PRO_5009266445" evidence="1">
    <location>
        <begin position="21"/>
        <end position="368"/>
    </location>
</feature>
<protein>
    <submittedName>
        <fullName evidence="3">Glycosyl hydrolases family 16</fullName>
    </submittedName>
</protein>
<dbReference type="InterPro" id="IPR050546">
    <property type="entry name" value="Glycosyl_Hydrlase_16"/>
</dbReference>
<evidence type="ECO:0000259" key="2">
    <source>
        <dbReference type="PROSITE" id="PS51762"/>
    </source>
</evidence>
<dbReference type="SUPFAM" id="SSF49899">
    <property type="entry name" value="Concanavalin A-like lectins/glucanases"/>
    <property type="match status" value="1"/>
</dbReference>
<dbReference type="AlphaFoldDB" id="A0A1H1YCZ9"/>
<keyword evidence="1" id="KW-0732">Signal</keyword>
<organism evidence="3 4">
    <name type="scientific">Friedmanniella luteola</name>
    <dbReference type="NCBI Taxonomy" id="546871"/>
    <lineage>
        <taxon>Bacteria</taxon>
        <taxon>Bacillati</taxon>
        <taxon>Actinomycetota</taxon>
        <taxon>Actinomycetes</taxon>
        <taxon>Propionibacteriales</taxon>
        <taxon>Nocardioidaceae</taxon>
        <taxon>Friedmanniella</taxon>
    </lineage>
</organism>
<keyword evidence="4" id="KW-1185">Reference proteome</keyword>
<dbReference type="PROSITE" id="PS51762">
    <property type="entry name" value="GH16_2"/>
    <property type="match status" value="1"/>
</dbReference>
<dbReference type="InterPro" id="IPR000757">
    <property type="entry name" value="Beta-glucanase-like"/>
</dbReference>
<dbReference type="GO" id="GO:0004553">
    <property type="term" value="F:hydrolase activity, hydrolyzing O-glycosyl compounds"/>
    <property type="evidence" value="ECO:0007669"/>
    <property type="project" value="InterPro"/>
</dbReference>
<gene>
    <name evidence="3" type="ORF">SAMN04488543_3263</name>
</gene>
<feature type="signal peptide" evidence="1">
    <location>
        <begin position="1"/>
        <end position="20"/>
    </location>
</feature>
<dbReference type="Gene3D" id="2.60.120.200">
    <property type="match status" value="1"/>
</dbReference>
<dbReference type="GO" id="GO:0005975">
    <property type="term" value="P:carbohydrate metabolic process"/>
    <property type="evidence" value="ECO:0007669"/>
    <property type="project" value="InterPro"/>
</dbReference>
<dbReference type="InterPro" id="IPR013320">
    <property type="entry name" value="ConA-like_dom_sf"/>
</dbReference>
<accession>A0A1H1YCZ9</accession>
<reference evidence="3 4" key="1">
    <citation type="submission" date="2016-10" db="EMBL/GenBank/DDBJ databases">
        <authorList>
            <person name="de Groot N.N."/>
        </authorList>
    </citation>
    <scope>NUCLEOTIDE SEQUENCE [LARGE SCALE GENOMIC DNA]</scope>
    <source>
        <strain evidence="3 4">DSM 21741</strain>
    </source>
</reference>
<dbReference type="PANTHER" id="PTHR10963:SF60">
    <property type="entry name" value="GRAM-NEGATIVE BACTERIA-BINDING PROTEIN 1-RELATED"/>
    <property type="match status" value="1"/>
</dbReference>
<sequence length="368" mass="38536">MLGTAVAGLLVASAADPAQAASSFTRSGLGTTVNGSSVTARVTLKASPAVTASRFTVCARSSAGAVVDFPYQQNTRITTTGTAYSGSRSFSAGSYVAFACVQVGTQWSAVGDVVSFTVGGALAGTTGTMPTGDLPGWRQVFKDDFATSAGRGSLLSNPAYSRRWYSYSGYNDTSGRGRYNPAAVMSTTGGALDWYVHTAGGQHNVAAMVPINPSTGWGQRYGRYSVRFRSDQLPGYKLAFMLWPDSDNWGEGEVDFPEVGSLEQGNRIYANLYQRGNTATGTPGPSTGFRTTTDAAGSGWHVATTEWSPNKLTYYLDGKALGTLTTGVPTTSFHPVLQVETAVGGPSPSSAVSGHVQVDWVTMYAYAP</sequence>
<feature type="domain" description="GH16" evidence="2">
    <location>
        <begin position="127"/>
        <end position="368"/>
    </location>
</feature>
<keyword evidence="3" id="KW-0378">Hydrolase</keyword>
<name>A0A1H1YCZ9_9ACTN</name>
<dbReference type="STRING" id="546871.SAMN04488543_3263"/>
<dbReference type="EMBL" id="LT629749">
    <property type="protein sequence ID" value="SDT19245.1"/>
    <property type="molecule type" value="Genomic_DNA"/>
</dbReference>
<evidence type="ECO:0000313" key="3">
    <source>
        <dbReference type="EMBL" id="SDT19245.1"/>
    </source>
</evidence>
<dbReference type="PANTHER" id="PTHR10963">
    <property type="entry name" value="GLYCOSYL HYDROLASE-RELATED"/>
    <property type="match status" value="1"/>
</dbReference>
<proteinExistence type="predicted"/>
<evidence type="ECO:0000256" key="1">
    <source>
        <dbReference type="SAM" id="SignalP"/>
    </source>
</evidence>